<dbReference type="GO" id="GO:0016874">
    <property type="term" value="F:ligase activity"/>
    <property type="evidence" value="ECO:0007669"/>
    <property type="project" value="UniProtKB-KW"/>
</dbReference>
<evidence type="ECO:0000313" key="15">
    <source>
        <dbReference type="Proteomes" id="UP000327085"/>
    </source>
</evidence>
<reference evidence="15" key="1">
    <citation type="journal article" date="2020" name="Plant J.">
        <title>Transposons played a major role in the diversification between the closely related almond and peach genomes: results from the almond genome sequence.</title>
        <authorList>
            <person name="Alioto T."/>
            <person name="Alexiou K.G."/>
            <person name="Bardil A."/>
            <person name="Barteri F."/>
            <person name="Castanera R."/>
            <person name="Cruz F."/>
            <person name="Dhingra A."/>
            <person name="Duval H."/>
            <person name="Fernandez I Marti A."/>
            <person name="Frias L."/>
            <person name="Galan B."/>
            <person name="Garcia J.L."/>
            <person name="Howad W."/>
            <person name="Gomez-Garrido J."/>
            <person name="Gut M."/>
            <person name="Julca I."/>
            <person name="Morata J."/>
            <person name="Puigdomenech P."/>
            <person name="Ribeca P."/>
            <person name="Rubio Cabetas M.J."/>
            <person name="Vlasova A."/>
            <person name="Wirthensohn M."/>
            <person name="Garcia-Mas J."/>
            <person name="Gabaldon T."/>
            <person name="Casacuberta J.M."/>
            <person name="Arus P."/>
        </authorList>
    </citation>
    <scope>NUCLEOTIDE SEQUENCE [LARGE SCALE GENOMIC DNA]</scope>
    <source>
        <strain evidence="15">cv. Texas</strain>
    </source>
</reference>
<gene>
    <name evidence="14" type="ORF">ALMOND_2B005922</name>
</gene>
<evidence type="ECO:0000256" key="2">
    <source>
        <dbReference type="ARBA" id="ARBA00004308"/>
    </source>
</evidence>
<keyword evidence="9" id="KW-0472">Membrane</keyword>
<dbReference type="GO" id="GO:0006511">
    <property type="term" value="P:ubiquitin-dependent protein catabolic process"/>
    <property type="evidence" value="ECO:0007669"/>
    <property type="project" value="UniProtKB-UniRule"/>
</dbReference>
<accession>A0A5E4FIJ3</accession>
<dbReference type="PROSITE" id="PS50089">
    <property type="entry name" value="ZF_RING_2"/>
    <property type="match status" value="1"/>
</dbReference>
<dbReference type="Pfam" id="PF00097">
    <property type="entry name" value="zf-C3HC4"/>
    <property type="match status" value="1"/>
</dbReference>
<dbReference type="InParanoid" id="A0A5E4FIJ3"/>
<comment type="domain">
    <text evidence="11">The RING-type zinc finger domain is responsible for E3 ligase activity.</text>
</comment>
<dbReference type="InterPro" id="IPR013083">
    <property type="entry name" value="Znf_RING/FYVE/PHD"/>
</dbReference>
<dbReference type="InterPro" id="IPR017907">
    <property type="entry name" value="Znf_RING_CS"/>
</dbReference>
<comment type="pathway">
    <text evidence="3 11">Protein modification; protein ubiquitination.</text>
</comment>
<dbReference type="GO" id="GO:0005789">
    <property type="term" value="C:endoplasmic reticulum membrane"/>
    <property type="evidence" value="ECO:0007669"/>
    <property type="project" value="UniProtKB-SubCell"/>
</dbReference>
<evidence type="ECO:0000256" key="9">
    <source>
        <dbReference type="ARBA" id="ARBA00023136"/>
    </source>
</evidence>
<evidence type="ECO:0000256" key="12">
    <source>
        <dbReference type="SAM" id="MobiDB-lite"/>
    </source>
</evidence>
<dbReference type="PROSITE" id="PS00518">
    <property type="entry name" value="ZF_RING_1"/>
    <property type="match status" value="1"/>
</dbReference>
<evidence type="ECO:0000313" key="14">
    <source>
        <dbReference type="EMBL" id="VVA27974.1"/>
    </source>
</evidence>
<comment type="function">
    <text evidence="11">E3 ubiquitin-protein ligase.</text>
</comment>
<evidence type="ECO:0000256" key="11">
    <source>
        <dbReference type="RuleBase" id="RU369090"/>
    </source>
</evidence>
<dbReference type="OMA" id="CHASPEP"/>
<dbReference type="UniPathway" id="UPA00143"/>
<feature type="domain" description="RING-type" evidence="13">
    <location>
        <begin position="151"/>
        <end position="192"/>
    </location>
</feature>
<dbReference type="InterPro" id="IPR018957">
    <property type="entry name" value="Znf_C3HC4_RING-type"/>
</dbReference>
<keyword evidence="4 11" id="KW-0808">Transferase</keyword>
<dbReference type="InterPro" id="IPR001841">
    <property type="entry name" value="Znf_RING"/>
</dbReference>
<keyword evidence="7 11" id="KW-0833">Ubl conjugation pathway</keyword>
<dbReference type="Gene3D" id="3.30.40.10">
    <property type="entry name" value="Zinc/RING finger domain, C3HC4 (zinc finger)"/>
    <property type="match status" value="1"/>
</dbReference>
<dbReference type="Proteomes" id="UP000327085">
    <property type="component" value="Chromosome 2"/>
</dbReference>
<dbReference type="EC" id="2.3.2.27" evidence="11"/>
<dbReference type="GO" id="GO:0008270">
    <property type="term" value="F:zinc ion binding"/>
    <property type="evidence" value="ECO:0007669"/>
    <property type="project" value="UniProtKB-KW"/>
</dbReference>
<evidence type="ECO:0000256" key="7">
    <source>
        <dbReference type="ARBA" id="ARBA00022786"/>
    </source>
</evidence>
<comment type="catalytic activity">
    <reaction evidence="1 11">
        <text>S-ubiquitinyl-[E2 ubiquitin-conjugating enzyme]-L-cysteine + [acceptor protein]-L-lysine = [E2 ubiquitin-conjugating enzyme]-L-cysteine + N(6)-ubiquitinyl-[acceptor protein]-L-lysine.</text>
        <dbReference type="EC" id="2.3.2.27"/>
    </reaction>
</comment>
<dbReference type="GO" id="GO:0061630">
    <property type="term" value="F:ubiquitin protein ligase activity"/>
    <property type="evidence" value="ECO:0007669"/>
    <property type="project" value="UniProtKB-UniRule"/>
</dbReference>
<evidence type="ECO:0000256" key="10">
    <source>
        <dbReference type="PROSITE-ProRule" id="PRU00175"/>
    </source>
</evidence>
<feature type="region of interest" description="Disordered" evidence="12">
    <location>
        <begin position="98"/>
        <end position="126"/>
    </location>
</feature>
<evidence type="ECO:0000256" key="1">
    <source>
        <dbReference type="ARBA" id="ARBA00000900"/>
    </source>
</evidence>
<evidence type="ECO:0000256" key="6">
    <source>
        <dbReference type="ARBA" id="ARBA00022771"/>
    </source>
</evidence>
<name>A0A5E4FIJ3_PRUDU</name>
<protein>
    <recommendedName>
        <fullName evidence="11">E3 ubiquitin-protein ligase RMA</fullName>
        <ecNumber evidence="11">2.3.2.27</ecNumber>
    </recommendedName>
    <alternativeName>
        <fullName evidence="11">Protein RING membrane-anchor</fullName>
    </alternativeName>
    <alternativeName>
        <fullName evidence="11">RING-type E3 ubiquitin transferase RMA</fullName>
    </alternativeName>
</protein>
<proteinExistence type="predicted"/>
<keyword evidence="14" id="KW-0436">Ligase</keyword>
<dbReference type="PANTHER" id="PTHR12313">
    <property type="entry name" value="E3 UBIQUITIN-PROTEIN LIGASE RNF5-RELATED"/>
    <property type="match status" value="1"/>
</dbReference>
<comment type="subcellular location">
    <subcellularLocation>
        <location evidence="2">Endomembrane system</location>
    </subcellularLocation>
    <subcellularLocation>
        <location evidence="11">Endoplasmic reticulum membrane</location>
        <topology evidence="11">Single-pass type IV membrane protein</topology>
    </subcellularLocation>
</comment>
<dbReference type="InterPro" id="IPR045103">
    <property type="entry name" value="RNF5/RNF185-like"/>
</dbReference>
<dbReference type="SUPFAM" id="SSF57850">
    <property type="entry name" value="RING/U-box"/>
    <property type="match status" value="1"/>
</dbReference>
<dbReference type="Gramene" id="VVA27974">
    <property type="protein sequence ID" value="VVA27974"/>
    <property type="gene ID" value="Prudul26B005922"/>
</dbReference>
<evidence type="ECO:0000256" key="5">
    <source>
        <dbReference type="ARBA" id="ARBA00022723"/>
    </source>
</evidence>
<dbReference type="EMBL" id="CABIKO010000131">
    <property type="protein sequence ID" value="VVA27974.1"/>
    <property type="molecule type" value="Genomic_DNA"/>
</dbReference>
<keyword evidence="8 11" id="KW-0862">Zinc</keyword>
<keyword evidence="5 11" id="KW-0479">Metal-binding</keyword>
<evidence type="ECO:0000256" key="4">
    <source>
        <dbReference type="ARBA" id="ARBA00022679"/>
    </source>
</evidence>
<dbReference type="AlphaFoldDB" id="A0A5E4FIJ3"/>
<organism evidence="14 15">
    <name type="scientific">Prunus dulcis</name>
    <name type="common">Almond</name>
    <name type="synonym">Amygdalus dulcis</name>
    <dbReference type="NCBI Taxonomy" id="3755"/>
    <lineage>
        <taxon>Eukaryota</taxon>
        <taxon>Viridiplantae</taxon>
        <taxon>Streptophyta</taxon>
        <taxon>Embryophyta</taxon>
        <taxon>Tracheophyta</taxon>
        <taxon>Spermatophyta</taxon>
        <taxon>Magnoliopsida</taxon>
        <taxon>eudicotyledons</taxon>
        <taxon>Gunneridae</taxon>
        <taxon>Pentapetalae</taxon>
        <taxon>rosids</taxon>
        <taxon>fabids</taxon>
        <taxon>Rosales</taxon>
        <taxon>Rosaceae</taxon>
        <taxon>Amygdaloideae</taxon>
        <taxon>Amygdaleae</taxon>
        <taxon>Prunus</taxon>
    </lineage>
</organism>
<dbReference type="GO" id="GO:0016567">
    <property type="term" value="P:protein ubiquitination"/>
    <property type="evidence" value="ECO:0007669"/>
    <property type="project" value="UniProtKB-UniPathway"/>
</dbReference>
<evidence type="ECO:0000256" key="3">
    <source>
        <dbReference type="ARBA" id="ARBA00004906"/>
    </source>
</evidence>
<keyword evidence="11" id="KW-0256">Endoplasmic reticulum</keyword>
<sequence length="227" mass="25029">MASINESMPQVIKVGFQSRKPRMRVMKPPQVFHFRIPEAEPKECDLMDEEELSAYGYKPVALSCSEIKPCSPCEASSSMEGSNNGGDPFESDSFAVHSVGGSCSTSPPDAWSSPHHDDDDDEQESHELGASFCHASPEPSSPPRLAFYFDCKLCLKMAREPVVTPCGHLFCGDCLDKWLHFFTSQMECPVCHSKVLDSSIIPIRPTPVCNRDLDLNVPPRSKGGLCF</sequence>
<evidence type="ECO:0000259" key="13">
    <source>
        <dbReference type="PROSITE" id="PS50089"/>
    </source>
</evidence>
<keyword evidence="6 10" id="KW-0863">Zinc-finger</keyword>
<evidence type="ECO:0000256" key="8">
    <source>
        <dbReference type="ARBA" id="ARBA00022833"/>
    </source>
</evidence>
<dbReference type="SMART" id="SM00184">
    <property type="entry name" value="RING"/>
    <property type="match status" value="1"/>
</dbReference>